<dbReference type="OrthoDB" id="5393981at2759"/>
<name>A0A6A7C6E4_9PEZI</name>
<sequence length="129" mass="14466">MPLRTKEEGKGMVVSGFITPIDPIDGCAALHLGRGLREAGIPRISDEFVEYGKNKHSNRETVANQLASKGREVDLRKYEPLWIFNNTSNHTCKPRGILSMEKISLGDREQQPFMRDTVDPGTGVVQQTW</sequence>
<dbReference type="Proteomes" id="UP000799421">
    <property type="component" value="Unassembled WGS sequence"/>
</dbReference>
<gene>
    <name evidence="1" type="ORF">K470DRAFT_174801</name>
</gene>
<dbReference type="AlphaFoldDB" id="A0A6A7C6E4"/>
<evidence type="ECO:0000313" key="2">
    <source>
        <dbReference type="Proteomes" id="UP000799421"/>
    </source>
</evidence>
<keyword evidence="2" id="KW-1185">Reference proteome</keyword>
<proteinExistence type="predicted"/>
<organism evidence="1 2">
    <name type="scientific">Piedraia hortae CBS 480.64</name>
    <dbReference type="NCBI Taxonomy" id="1314780"/>
    <lineage>
        <taxon>Eukaryota</taxon>
        <taxon>Fungi</taxon>
        <taxon>Dikarya</taxon>
        <taxon>Ascomycota</taxon>
        <taxon>Pezizomycotina</taxon>
        <taxon>Dothideomycetes</taxon>
        <taxon>Dothideomycetidae</taxon>
        <taxon>Capnodiales</taxon>
        <taxon>Piedraiaceae</taxon>
        <taxon>Piedraia</taxon>
    </lineage>
</organism>
<reference evidence="1" key="1">
    <citation type="journal article" date="2020" name="Stud. Mycol.">
        <title>101 Dothideomycetes genomes: a test case for predicting lifestyles and emergence of pathogens.</title>
        <authorList>
            <person name="Haridas S."/>
            <person name="Albert R."/>
            <person name="Binder M."/>
            <person name="Bloem J."/>
            <person name="Labutti K."/>
            <person name="Salamov A."/>
            <person name="Andreopoulos B."/>
            <person name="Baker S."/>
            <person name="Barry K."/>
            <person name="Bills G."/>
            <person name="Bluhm B."/>
            <person name="Cannon C."/>
            <person name="Castanera R."/>
            <person name="Culley D."/>
            <person name="Daum C."/>
            <person name="Ezra D."/>
            <person name="Gonzalez J."/>
            <person name="Henrissat B."/>
            <person name="Kuo A."/>
            <person name="Liang C."/>
            <person name="Lipzen A."/>
            <person name="Lutzoni F."/>
            <person name="Magnuson J."/>
            <person name="Mondo S."/>
            <person name="Nolan M."/>
            <person name="Ohm R."/>
            <person name="Pangilinan J."/>
            <person name="Park H.-J."/>
            <person name="Ramirez L."/>
            <person name="Alfaro M."/>
            <person name="Sun H."/>
            <person name="Tritt A."/>
            <person name="Yoshinaga Y."/>
            <person name="Zwiers L.-H."/>
            <person name="Turgeon B."/>
            <person name="Goodwin S."/>
            <person name="Spatafora J."/>
            <person name="Crous P."/>
            <person name="Grigoriev I."/>
        </authorList>
    </citation>
    <scope>NUCLEOTIDE SEQUENCE</scope>
    <source>
        <strain evidence="1">CBS 480.64</strain>
    </source>
</reference>
<evidence type="ECO:0000313" key="1">
    <source>
        <dbReference type="EMBL" id="KAF2862555.1"/>
    </source>
</evidence>
<accession>A0A6A7C6E4</accession>
<protein>
    <submittedName>
        <fullName evidence="1">Uncharacterized protein</fullName>
    </submittedName>
</protein>
<dbReference type="EMBL" id="MU005965">
    <property type="protein sequence ID" value="KAF2862555.1"/>
    <property type="molecule type" value="Genomic_DNA"/>
</dbReference>